<organism evidence="1 2">
    <name type="scientific">Algoriphagus aquaeductus</name>
    <dbReference type="NCBI Taxonomy" id="475299"/>
    <lineage>
        <taxon>Bacteria</taxon>
        <taxon>Pseudomonadati</taxon>
        <taxon>Bacteroidota</taxon>
        <taxon>Cytophagia</taxon>
        <taxon>Cytophagales</taxon>
        <taxon>Cyclobacteriaceae</taxon>
        <taxon>Algoriphagus</taxon>
    </lineage>
</organism>
<dbReference type="InterPro" id="IPR036641">
    <property type="entry name" value="HPT_dom_sf"/>
</dbReference>
<reference evidence="1 2" key="1">
    <citation type="submission" date="2018-06" db="EMBL/GenBank/DDBJ databases">
        <title>Genomic Encyclopedia of Archaeal and Bacterial Type Strains, Phase II (KMG-II): from individual species to whole genera.</title>
        <authorList>
            <person name="Goeker M."/>
        </authorList>
    </citation>
    <scope>NUCLEOTIDE SEQUENCE [LARGE SCALE GENOMIC DNA]</scope>
    <source>
        <strain evidence="1 2">T4</strain>
    </source>
</reference>
<dbReference type="EMBL" id="QKTX01000012">
    <property type="protein sequence ID" value="PZV80340.1"/>
    <property type="molecule type" value="Genomic_DNA"/>
</dbReference>
<name>A0A326RQC1_9BACT</name>
<keyword evidence="2" id="KW-1185">Reference proteome</keyword>
<dbReference type="SUPFAM" id="SSF47226">
    <property type="entry name" value="Histidine-containing phosphotransfer domain, HPT domain"/>
    <property type="match status" value="1"/>
</dbReference>
<dbReference type="OrthoDB" id="7478530at2"/>
<protein>
    <recommendedName>
        <fullName evidence="3">HPt domain-containing protein</fullName>
    </recommendedName>
</protein>
<proteinExistence type="predicted"/>
<dbReference type="RefSeq" id="WP_111393903.1">
    <property type="nucleotide sequence ID" value="NZ_JBJINY010000062.1"/>
</dbReference>
<evidence type="ECO:0000313" key="1">
    <source>
        <dbReference type="EMBL" id="PZV80340.1"/>
    </source>
</evidence>
<accession>A0A326RQC1</accession>
<sequence>MSNYYPELNQRILDMSDGDEEFREELTQAIYNGLVELKKVYAEGTVEKDLVKIQQIRHKLKPTLSMFEFDLLTETLQEGKELLETQGFDGKFALHFEDFLEKVDLAIQEVEKLTK</sequence>
<evidence type="ECO:0000313" key="2">
    <source>
        <dbReference type="Proteomes" id="UP000248917"/>
    </source>
</evidence>
<comment type="caution">
    <text evidence="1">The sequence shown here is derived from an EMBL/GenBank/DDBJ whole genome shotgun (WGS) entry which is preliminary data.</text>
</comment>
<dbReference type="Proteomes" id="UP000248917">
    <property type="component" value="Unassembled WGS sequence"/>
</dbReference>
<dbReference type="GO" id="GO:0000160">
    <property type="term" value="P:phosphorelay signal transduction system"/>
    <property type="evidence" value="ECO:0007669"/>
    <property type="project" value="InterPro"/>
</dbReference>
<evidence type="ECO:0008006" key="3">
    <source>
        <dbReference type="Google" id="ProtNLM"/>
    </source>
</evidence>
<gene>
    <name evidence="1" type="ORF">CLV31_112107</name>
</gene>
<dbReference type="AlphaFoldDB" id="A0A326RQC1"/>